<protein>
    <submittedName>
        <fullName evidence="2">Transposase</fullName>
    </submittedName>
</protein>
<dbReference type="AlphaFoldDB" id="A0AAW4N1B3"/>
<dbReference type="Proteomes" id="UP001196408">
    <property type="component" value="Unassembled WGS sequence"/>
</dbReference>
<dbReference type="InterPro" id="IPR025668">
    <property type="entry name" value="Tnp_DDE_dom"/>
</dbReference>
<dbReference type="PANTHER" id="PTHR33408">
    <property type="entry name" value="TRANSPOSASE"/>
    <property type="match status" value="1"/>
</dbReference>
<feature type="non-terminal residue" evidence="2">
    <location>
        <position position="112"/>
    </location>
</feature>
<evidence type="ECO:0000259" key="1">
    <source>
        <dbReference type="Pfam" id="PF13751"/>
    </source>
</evidence>
<dbReference type="PANTHER" id="PTHR33408:SF2">
    <property type="entry name" value="TRANSPOSASE DDE DOMAIN-CONTAINING PROTEIN"/>
    <property type="match status" value="1"/>
</dbReference>
<reference evidence="2" key="1">
    <citation type="submission" date="2021-06" db="EMBL/GenBank/DDBJ databases">
        <title>Collection of gut derived symbiotic bacterial strains cultured from healthy donors.</title>
        <authorList>
            <person name="Lin H."/>
            <person name="Littmann E."/>
            <person name="Pamer E.G."/>
        </authorList>
    </citation>
    <scope>NUCLEOTIDE SEQUENCE</scope>
    <source>
        <strain evidence="2">MSK.21.82</strain>
    </source>
</reference>
<dbReference type="RefSeq" id="WP_217748511.1">
    <property type="nucleotide sequence ID" value="NZ_JAHOEC010000238.1"/>
</dbReference>
<evidence type="ECO:0000313" key="2">
    <source>
        <dbReference type="EMBL" id="MBV3383876.1"/>
    </source>
</evidence>
<name>A0AAW4N1B3_9FIRM</name>
<organism evidence="2 3">
    <name type="scientific">Catenibacterium mitsuokai</name>
    <dbReference type="NCBI Taxonomy" id="100886"/>
    <lineage>
        <taxon>Bacteria</taxon>
        <taxon>Bacillati</taxon>
        <taxon>Bacillota</taxon>
        <taxon>Erysipelotrichia</taxon>
        <taxon>Erysipelotrichales</taxon>
        <taxon>Coprobacillaceae</taxon>
        <taxon>Catenibacterium</taxon>
    </lineage>
</organism>
<evidence type="ECO:0000313" key="3">
    <source>
        <dbReference type="Proteomes" id="UP001196408"/>
    </source>
</evidence>
<dbReference type="EMBL" id="JAHOEF010000230">
    <property type="protein sequence ID" value="MBV3383876.1"/>
    <property type="molecule type" value="Genomic_DNA"/>
</dbReference>
<feature type="domain" description="Transposase DDE" evidence="1">
    <location>
        <begin position="1"/>
        <end position="112"/>
    </location>
</feature>
<comment type="caution">
    <text evidence="2">The sequence shown here is derived from an EMBL/GenBank/DDBJ whole genome shotgun (WGS) entry which is preliminary data.</text>
</comment>
<feature type="non-terminal residue" evidence="2">
    <location>
        <position position="1"/>
    </location>
</feature>
<sequence>PAGHEFEVDKVTTDTRGVYARNNIKLINHHCEGCPFRSRCTKSRIGRSINYCKELDEFHNEVRKNVTSEEGKKLMFKRDNEAEGTFGDLKENMGYDRLYRRGHDNVQMEIYL</sequence>
<accession>A0AAW4N1B3</accession>
<dbReference type="Pfam" id="PF13751">
    <property type="entry name" value="DDE_Tnp_1_6"/>
    <property type="match status" value="1"/>
</dbReference>
<gene>
    <name evidence="2" type="ORF">KSV97_11880</name>
</gene>
<proteinExistence type="predicted"/>